<name>E4YZ07_OIKDI</name>
<organism evidence="2">
    <name type="scientific">Oikopleura dioica</name>
    <name type="common">Tunicate</name>
    <dbReference type="NCBI Taxonomy" id="34765"/>
    <lineage>
        <taxon>Eukaryota</taxon>
        <taxon>Metazoa</taxon>
        <taxon>Chordata</taxon>
        <taxon>Tunicata</taxon>
        <taxon>Appendicularia</taxon>
        <taxon>Copelata</taxon>
        <taxon>Oikopleuridae</taxon>
        <taxon>Oikopleura</taxon>
    </lineage>
</organism>
<feature type="compositionally biased region" description="Basic residues" evidence="1">
    <location>
        <begin position="166"/>
        <end position="184"/>
    </location>
</feature>
<evidence type="ECO:0000256" key="1">
    <source>
        <dbReference type="SAM" id="MobiDB-lite"/>
    </source>
</evidence>
<reference evidence="2" key="1">
    <citation type="journal article" date="2010" name="Science">
        <title>Plasticity of animal genome architecture unmasked by rapid evolution of a pelagic tunicate.</title>
        <authorList>
            <person name="Denoeud F."/>
            <person name="Henriet S."/>
            <person name="Mungpakdee S."/>
            <person name="Aury J.M."/>
            <person name="Da Silva C."/>
            <person name="Brinkmann H."/>
            <person name="Mikhaleva J."/>
            <person name="Olsen L.C."/>
            <person name="Jubin C."/>
            <person name="Canestro C."/>
            <person name="Bouquet J.M."/>
            <person name="Danks G."/>
            <person name="Poulain J."/>
            <person name="Campsteijn C."/>
            <person name="Adamski M."/>
            <person name="Cross I."/>
            <person name="Yadetie F."/>
            <person name="Muffato M."/>
            <person name="Louis A."/>
            <person name="Butcher S."/>
            <person name="Tsagkogeorga G."/>
            <person name="Konrad A."/>
            <person name="Singh S."/>
            <person name="Jensen M.F."/>
            <person name="Cong E.H."/>
            <person name="Eikeseth-Otteraa H."/>
            <person name="Noel B."/>
            <person name="Anthouard V."/>
            <person name="Porcel B.M."/>
            <person name="Kachouri-Lafond R."/>
            <person name="Nishino A."/>
            <person name="Ugolini M."/>
            <person name="Chourrout P."/>
            <person name="Nishida H."/>
            <person name="Aasland R."/>
            <person name="Huzurbazar S."/>
            <person name="Westhof E."/>
            <person name="Delsuc F."/>
            <person name="Lehrach H."/>
            <person name="Reinhardt R."/>
            <person name="Weissenbach J."/>
            <person name="Roy S.W."/>
            <person name="Artiguenave F."/>
            <person name="Postlethwait J.H."/>
            <person name="Manak J.R."/>
            <person name="Thompson E.M."/>
            <person name="Jaillon O."/>
            <person name="Du Pasquier L."/>
            <person name="Boudinot P."/>
            <person name="Liberles D.A."/>
            <person name="Volff J.N."/>
            <person name="Philippe H."/>
            <person name="Lenhard B."/>
            <person name="Roest Crollius H."/>
            <person name="Wincker P."/>
            <person name="Chourrout D."/>
        </authorList>
    </citation>
    <scope>NUCLEOTIDE SEQUENCE [LARGE SCALE GENOMIC DNA]</scope>
</reference>
<accession>E4YZ07</accession>
<dbReference type="Proteomes" id="UP000011014">
    <property type="component" value="Unassembled WGS sequence"/>
</dbReference>
<dbReference type="AlphaFoldDB" id="E4YZ07"/>
<dbReference type="EMBL" id="FN656054">
    <property type="protein sequence ID" value="CBY40685.1"/>
    <property type="molecule type" value="Genomic_DNA"/>
</dbReference>
<proteinExistence type="predicted"/>
<protein>
    <submittedName>
        <fullName evidence="2">Uncharacterized protein</fullName>
    </submittedName>
</protein>
<gene>
    <name evidence="2" type="ORF">GSOID_T00022711001</name>
</gene>
<sequence length="199" mass="23628">MFWTFIKARRVCRDRQNNQSKKNRTRRDAEENEENILDEDDGVVDQVARDLIDTELSQVEGPVNVDMLEELYFENCDGMDANSADRATTEECEDLTDLIKNMKEASTQRGALDEEIKERAEIIYRINRMHNAMSNWVRSYVSKGSWCKDKRSNYIKRIEANTRRMQDRRRRYPTNPQKLKRKRKEEREEREAAAAAENN</sequence>
<evidence type="ECO:0000313" key="2">
    <source>
        <dbReference type="EMBL" id="CBY40685.1"/>
    </source>
</evidence>
<feature type="region of interest" description="Disordered" evidence="1">
    <location>
        <begin position="160"/>
        <end position="199"/>
    </location>
</feature>